<protein>
    <submittedName>
        <fullName evidence="1">Uncharacterized protein</fullName>
    </submittedName>
</protein>
<sequence>MNTPSSEWFRVFFTLPAQLNIFLSNVMFESISLVSYNAIAPKTYVAPTKNSINPLGLKWGAVEYLSSCLSKFKQCETQLTIEGGGLENEILTKPHKILEELMDKAIHLMIAYNMVCAHTKVKV</sequence>
<organism evidence="1 2">
    <name type="scientific">Austropuccinia psidii MF-1</name>
    <dbReference type="NCBI Taxonomy" id="1389203"/>
    <lineage>
        <taxon>Eukaryota</taxon>
        <taxon>Fungi</taxon>
        <taxon>Dikarya</taxon>
        <taxon>Basidiomycota</taxon>
        <taxon>Pucciniomycotina</taxon>
        <taxon>Pucciniomycetes</taxon>
        <taxon>Pucciniales</taxon>
        <taxon>Sphaerophragmiaceae</taxon>
        <taxon>Austropuccinia</taxon>
    </lineage>
</organism>
<proteinExistence type="predicted"/>
<evidence type="ECO:0000313" key="1">
    <source>
        <dbReference type="EMBL" id="MBW0508805.1"/>
    </source>
</evidence>
<dbReference type="Proteomes" id="UP000765509">
    <property type="component" value="Unassembled WGS sequence"/>
</dbReference>
<reference evidence="1" key="1">
    <citation type="submission" date="2021-03" db="EMBL/GenBank/DDBJ databases">
        <title>Draft genome sequence of rust myrtle Austropuccinia psidii MF-1, a brazilian biotype.</title>
        <authorList>
            <person name="Quecine M.C."/>
            <person name="Pachon D.M.R."/>
            <person name="Bonatelli M.L."/>
            <person name="Correr F.H."/>
            <person name="Franceschini L.M."/>
            <person name="Leite T.F."/>
            <person name="Margarido G.R.A."/>
            <person name="Almeida C.A."/>
            <person name="Ferrarezi J.A."/>
            <person name="Labate C.A."/>
        </authorList>
    </citation>
    <scope>NUCLEOTIDE SEQUENCE</scope>
    <source>
        <strain evidence="1">MF-1</strain>
    </source>
</reference>
<evidence type="ECO:0000313" key="2">
    <source>
        <dbReference type="Proteomes" id="UP000765509"/>
    </source>
</evidence>
<dbReference type="EMBL" id="AVOT02020550">
    <property type="protein sequence ID" value="MBW0508805.1"/>
    <property type="molecule type" value="Genomic_DNA"/>
</dbReference>
<accession>A0A9Q3DXF3</accession>
<name>A0A9Q3DXF3_9BASI</name>
<gene>
    <name evidence="1" type="ORF">O181_048520</name>
</gene>
<dbReference type="AlphaFoldDB" id="A0A9Q3DXF3"/>
<keyword evidence="2" id="KW-1185">Reference proteome</keyword>
<comment type="caution">
    <text evidence="1">The sequence shown here is derived from an EMBL/GenBank/DDBJ whole genome shotgun (WGS) entry which is preliminary data.</text>
</comment>